<reference evidence="2 3" key="1">
    <citation type="submission" date="2024-01" db="EMBL/GenBank/DDBJ databases">
        <authorList>
            <person name="Waweru B."/>
        </authorList>
    </citation>
    <scope>NUCLEOTIDE SEQUENCE [LARGE SCALE GENOMIC DNA]</scope>
</reference>
<comment type="caution">
    <text evidence="2">The sequence shown here is derived from an EMBL/GenBank/DDBJ whole genome shotgun (WGS) entry which is preliminary data.</text>
</comment>
<gene>
    <name evidence="2" type="ORF">DCAF_LOCUS13113</name>
</gene>
<feature type="non-terminal residue" evidence="2">
    <location>
        <position position="1"/>
    </location>
</feature>
<keyword evidence="3" id="KW-1185">Reference proteome</keyword>
<dbReference type="AlphaFoldDB" id="A0AAV1RR94"/>
<dbReference type="Proteomes" id="UP001314170">
    <property type="component" value="Unassembled WGS sequence"/>
</dbReference>
<accession>A0AAV1RR94</accession>
<sequence length="103" mass="11142">VKDCSSDEDSAFKDASFEGSDPDENYGSHSKFFKAHSPTLVAIEARNQPSVEEQDSGKMISRLGKLPKSPLSPLATVGTSTPLLGDNVRPTNTTQPRLLPRLE</sequence>
<organism evidence="2 3">
    <name type="scientific">Dovyalis caffra</name>
    <dbReference type="NCBI Taxonomy" id="77055"/>
    <lineage>
        <taxon>Eukaryota</taxon>
        <taxon>Viridiplantae</taxon>
        <taxon>Streptophyta</taxon>
        <taxon>Embryophyta</taxon>
        <taxon>Tracheophyta</taxon>
        <taxon>Spermatophyta</taxon>
        <taxon>Magnoliopsida</taxon>
        <taxon>eudicotyledons</taxon>
        <taxon>Gunneridae</taxon>
        <taxon>Pentapetalae</taxon>
        <taxon>rosids</taxon>
        <taxon>fabids</taxon>
        <taxon>Malpighiales</taxon>
        <taxon>Salicaceae</taxon>
        <taxon>Flacourtieae</taxon>
        <taxon>Dovyalis</taxon>
    </lineage>
</organism>
<dbReference type="EMBL" id="CAWUPB010001108">
    <property type="protein sequence ID" value="CAK7338072.1"/>
    <property type="molecule type" value="Genomic_DNA"/>
</dbReference>
<evidence type="ECO:0000313" key="3">
    <source>
        <dbReference type="Proteomes" id="UP001314170"/>
    </source>
</evidence>
<protein>
    <submittedName>
        <fullName evidence="2">Uncharacterized protein</fullName>
    </submittedName>
</protein>
<feature type="region of interest" description="Disordered" evidence="1">
    <location>
        <begin position="1"/>
        <end position="31"/>
    </location>
</feature>
<feature type="region of interest" description="Disordered" evidence="1">
    <location>
        <begin position="46"/>
        <end position="103"/>
    </location>
</feature>
<name>A0AAV1RR94_9ROSI</name>
<proteinExistence type="predicted"/>
<evidence type="ECO:0000256" key="1">
    <source>
        <dbReference type="SAM" id="MobiDB-lite"/>
    </source>
</evidence>
<feature type="compositionally biased region" description="Basic and acidic residues" evidence="1">
    <location>
        <begin position="1"/>
        <end position="16"/>
    </location>
</feature>
<evidence type="ECO:0000313" key="2">
    <source>
        <dbReference type="EMBL" id="CAK7338072.1"/>
    </source>
</evidence>